<dbReference type="Proteomes" id="UP000307956">
    <property type="component" value="Unassembled WGS sequence"/>
</dbReference>
<accession>A0A4S4AYQ2</accession>
<sequence length="69" mass="7550">MSSIVLTVDGMKCGGCSGRLKRVLEESDGIHAAEAVLETRRVTVDFDERRVDPQAIRQRIEDSGFSVVG</sequence>
<comment type="caution">
    <text evidence="3">The sequence shown here is derived from an EMBL/GenBank/DDBJ whole genome shotgun (WGS) entry which is preliminary data.</text>
</comment>
<dbReference type="PROSITE" id="PS01047">
    <property type="entry name" value="HMA_1"/>
    <property type="match status" value="1"/>
</dbReference>
<gene>
    <name evidence="3" type="ORF">E6O51_01460</name>
</gene>
<dbReference type="FunFam" id="3.30.70.100:FF:000001">
    <property type="entry name" value="ATPase copper transporting beta"/>
    <property type="match status" value="1"/>
</dbReference>
<dbReference type="GO" id="GO:0046872">
    <property type="term" value="F:metal ion binding"/>
    <property type="evidence" value="ECO:0007669"/>
    <property type="project" value="UniProtKB-KW"/>
</dbReference>
<name>A0A4S4AYQ2_9RHOO</name>
<evidence type="ECO:0000313" key="4">
    <source>
        <dbReference type="Proteomes" id="UP000307956"/>
    </source>
</evidence>
<dbReference type="InterPro" id="IPR017969">
    <property type="entry name" value="Heavy-metal-associated_CS"/>
</dbReference>
<dbReference type="RefSeq" id="WP_136383189.1">
    <property type="nucleotide sequence ID" value="NZ_SSOD01000001.1"/>
</dbReference>
<evidence type="ECO:0000313" key="3">
    <source>
        <dbReference type="EMBL" id="THF65296.1"/>
    </source>
</evidence>
<dbReference type="InterPro" id="IPR006121">
    <property type="entry name" value="HMA_dom"/>
</dbReference>
<dbReference type="CDD" id="cd00371">
    <property type="entry name" value="HMA"/>
    <property type="match status" value="1"/>
</dbReference>
<proteinExistence type="predicted"/>
<dbReference type="SUPFAM" id="SSF55008">
    <property type="entry name" value="HMA, heavy metal-associated domain"/>
    <property type="match status" value="1"/>
</dbReference>
<protein>
    <submittedName>
        <fullName evidence="3">Heavy-metal-associated domain-containing protein</fullName>
    </submittedName>
</protein>
<dbReference type="InterPro" id="IPR036163">
    <property type="entry name" value="HMA_dom_sf"/>
</dbReference>
<dbReference type="Gene3D" id="3.30.70.100">
    <property type="match status" value="1"/>
</dbReference>
<feature type="domain" description="HMA" evidence="2">
    <location>
        <begin position="2"/>
        <end position="68"/>
    </location>
</feature>
<dbReference type="EMBL" id="SSOD01000001">
    <property type="protein sequence ID" value="THF65296.1"/>
    <property type="molecule type" value="Genomic_DNA"/>
</dbReference>
<dbReference type="Pfam" id="PF00403">
    <property type="entry name" value="HMA"/>
    <property type="match status" value="1"/>
</dbReference>
<dbReference type="PROSITE" id="PS50846">
    <property type="entry name" value="HMA_2"/>
    <property type="match status" value="1"/>
</dbReference>
<dbReference type="AlphaFoldDB" id="A0A4S4AYQ2"/>
<organism evidence="3 4">
    <name type="scientific">Pseudothauera rhizosphaerae</name>
    <dbReference type="NCBI Taxonomy" id="2565932"/>
    <lineage>
        <taxon>Bacteria</taxon>
        <taxon>Pseudomonadati</taxon>
        <taxon>Pseudomonadota</taxon>
        <taxon>Betaproteobacteria</taxon>
        <taxon>Rhodocyclales</taxon>
        <taxon>Zoogloeaceae</taxon>
        <taxon>Pseudothauera</taxon>
    </lineage>
</organism>
<reference evidence="3 4" key="1">
    <citation type="submission" date="2019-04" db="EMBL/GenBank/DDBJ databases">
        <title>Azoarcus rhizosphaerae sp. nov. isolated from rhizosphere of Ficus religiosa.</title>
        <authorList>
            <person name="Lin S.-Y."/>
            <person name="Hameed A."/>
            <person name="Hsu Y.-H."/>
            <person name="Young C.-C."/>
        </authorList>
    </citation>
    <scope>NUCLEOTIDE SEQUENCE [LARGE SCALE GENOMIC DNA]</scope>
    <source>
        <strain evidence="3 4">CC-YHH848</strain>
    </source>
</reference>
<dbReference type="OrthoDB" id="9813965at2"/>
<keyword evidence="4" id="KW-1185">Reference proteome</keyword>
<keyword evidence="1" id="KW-0479">Metal-binding</keyword>
<evidence type="ECO:0000256" key="1">
    <source>
        <dbReference type="ARBA" id="ARBA00022723"/>
    </source>
</evidence>
<evidence type="ECO:0000259" key="2">
    <source>
        <dbReference type="PROSITE" id="PS50846"/>
    </source>
</evidence>